<organism evidence="5 6">
    <name type="scientific">Venturia nashicola</name>
    <dbReference type="NCBI Taxonomy" id="86259"/>
    <lineage>
        <taxon>Eukaryota</taxon>
        <taxon>Fungi</taxon>
        <taxon>Dikarya</taxon>
        <taxon>Ascomycota</taxon>
        <taxon>Pezizomycotina</taxon>
        <taxon>Dothideomycetes</taxon>
        <taxon>Pleosporomycetidae</taxon>
        <taxon>Venturiales</taxon>
        <taxon>Venturiaceae</taxon>
        <taxon>Venturia</taxon>
    </lineage>
</organism>
<proteinExistence type="inferred from homology"/>
<dbReference type="PANTHER" id="PTHR30546:SF23">
    <property type="entry name" value="FLAVOPROTEIN-LIKE PROTEIN YCP4-RELATED"/>
    <property type="match status" value="1"/>
</dbReference>
<evidence type="ECO:0000256" key="1">
    <source>
        <dbReference type="ARBA" id="ARBA00004496"/>
    </source>
</evidence>
<evidence type="ECO:0000256" key="2">
    <source>
        <dbReference type="ARBA" id="ARBA00006961"/>
    </source>
</evidence>
<dbReference type="InterPro" id="IPR029039">
    <property type="entry name" value="Flavoprotein-like_sf"/>
</dbReference>
<name>A0A4Z1NQX3_9PEZI</name>
<dbReference type="Gene3D" id="3.40.50.360">
    <property type="match status" value="1"/>
</dbReference>
<dbReference type="NCBIfam" id="NF002999">
    <property type="entry name" value="PRK03767.1"/>
    <property type="match status" value="1"/>
</dbReference>
<keyword evidence="3" id="KW-0963">Cytoplasm</keyword>
<dbReference type="GO" id="GO:0010181">
    <property type="term" value="F:FMN binding"/>
    <property type="evidence" value="ECO:0007669"/>
    <property type="project" value="InterPro"/>
</dbReference>
<evidence type="ECO:0000313" key="5">
    <source>
        <dbReference type="EMBL" id="TID16764.1"/>
    </source>
</evidence>
<dbReference type="FunFam" id="3.40.50.360:FF:000001">
    <property type="entry name" value="NAD(P)H dehydrogenase (Quinone) FQR1-like"/>
    <property type="match status" value="1"/>
</dbReference>
<feature type="domain" description="Flavodoxin-like" evidence="4">
    <location>
        <begin position="5"/>
        <end position="195"/>
    </location>
</feature>
<dbReference type="GO" id="GO:0005737">
    <property type="term" value="C:cytoplasm"/>
    <property type="evidence" value="ECO:0007669"/>
    <property type="project" value="UniProtKB-SubCell"/>
</dbReference>
<comment type="similarity">
    <text evidence="2">Belongs to the WrbA family.</text>
</comment>
<evidence type="ECO:0000259" key="4">
    <source>
        <dbReference type="PROSITE" id="PS50902"/>
    </source>
</evidence>
<evidence type="ECO:0000313" key="6">
    <source>
        <dbReference type="Proteomes" id="UP000298493"/>
    </source>
</evidence>
<reference evidence="5 6" key="1">
    <citation type="submission" date="2019-04" db="EMBL/GenBank/DDBJ databases">
        <title>High contiguity whole genome sequence and gene annotation resource for two Venturia nashicola isolates.</title>
        <authorList>
            <person name="Prokchorchik M."/>
            <person name="Won K."/>
            <person name="Lee Y."/>
            <person name="Choi E.D."/>
            <person name="Segonzac C."/>
            <person name="Sohn K.H."/>
        </authorList>
    </citation>
    <scope>NUCLEOTIDE SEQUENCE [LARGE SCALE GENOMIC DNA]</scope>
    <source>
        <strain evidence="5 6">PRI2</strain>
    </source>
</reference>
<keyword evidence="6" id="KW-1185">Reference proteome</keyword>
<dbReference type="OrthoDB" id="504689at2759"/>
<dbReference type="EMBL" id="SNSC02000017">
    <property type="protein sequence ID" value="TID16764.1"/>
    <property type="molecule type" value="Genomic_DNA"/>
</dbReference>
<dbReference type="STRING" id="86259.A0A4Z1NQX3"/>
<gene>
    <name evidence="5" type="ORF">E6O75_ATG09530</name>
</gene>
<dbReference type="GO" id="GO:0016020">
    <property type="term" value="C:membrane"/>
    <property type="evidence" value="ECO:0007669"/>
    <property type="project" value="TreeGrafter"/>
</dbReference>
<dbReference type="PROSITE" id="PS50902">
    <property type="entry name" value="FLAVODOXIN_LIKE"/>
    <property type="match status" value="1"/>
</dbReference>
<dbReference type="InterPro" id="IPR005025">
    <property type="entry name" value="FMN_Rdtase-like_dom"/>
</dbReference>
<dbReference type="PANTHER" id="PTHR30546">
    <property type="entry name" value="FLAVODOXIN-RELATED PROTEIN WRBA-RELATED"/>
    <property type="match status" value="1"/>
</dbReference>
<comment type="caution">
    <text evidence="5">The sequence shown here is derived from an EMBL/GenBank/DDBJ whole genome shotgun (WGS) entry which is preliminary data.</text>
</comment>
<dbReference type="Pfam" id="PF03358">
    <property type="entry name" value="FMN_red"/>
    <property type="match status" value="1"/>
</dbReference>
<accession>A0A4Z1NQX3</accession>
<dbReference type="GO" id="GO:0003955">
    <property type="term" value="F:NAD(P)H dehydrogenase (quinone) activity"/>
    <property type="evidence" value="ECO:0007669"/>
    <property type="project" value="InterPro"/>
</dbReference>
<dbReference type="InterPro" id="IPR010089">
    <property type="entry name" value="Flavoprotein_WrbA-like"/>
</dbReference>
<protein>
    <submittedName>
        <fullName evidence="5">Putative minor allergen alt a 7 protein</fullName>
    </submittedName>
</protein>
<sequence length="205" mass="21988">MAPKIAIVYYSMYGHVKTLAEAEKKGIEAAGGSATLFQLPETLPAEVLAKMHAPPKDESIKTLEDPKQLEAFDGYLFGVPTRYGNMPAQWKVFWDKTGGQWQTGGFFGKYAGLFISTAGLGGGQESTAIAMMSTFTHHGLIYVPLGYAKTFGELVDLSEVRGGSPWGAGTFAGADGSRQPSPKELALAEAQGKVFFEHLSKVNFA</sequence>
<dbReference type="InterPro" id="IPR008254">
    <property type="entry name" value="Flavodoxin/NO_synth"/>
</dbReference>
<dbReference type="AlphaFoldDB" id="A0A4Z1NQX3"/>
<dbReference type="NCBIfam" id="TIGR01755">
    <property type="entry name" value="flav_wrbA"/>
    <property type="match status" value="1"/>
</dbReference>
<dbReference type="SUPFAM" id="SSF52218">
    <property type="entry name" value="Flavoproteins"/>
    <property type="match status" value="1"/>
</dbReference>
<evidence type="ECO:0000256" key="3">
    <source>
        <dbReference type="ARBA" id="ARBA00022490"/>
    </source>
</evidence>
<dbReference type="Proteomes" id="UP000298493">
    <property type="component" value="Unassembled WGS sequence"/>
</dbReference>
<comment type="subcellular location">
    <subcellularLocation>
        <location evidence="1">Cytoplasm</location>
    </subcellularLocation>
</comment>